<proteinExistence type="predicted"/>
<name>A0A9P8QTD9_9HYPO</name>
<comment type="caution">
    <text evidence="2">The sequence shown here is derived from an EMBL/GenBank/DDBJ whole genome shotgun (WGS) entry which is preliminary data.</text>
</comment>
<keyword evidence="3" id="KW-1185">Reference proteome</keyword>
<gene>
    <name evidence="2" type="ORF">Trco_001744</name>
</gene>
<evidence type="ECO:0000313" key="2">
    <source>
        <dbReference type="EMBL" id="KAH6608398.1"/>
    </source>
</evidence>
<dbReference type="OrthoDB" id="5391496at2759"/>
<dbReference type="AlphaFoldDB" id="A0A9P8QTD9"/>
<reference evidence="2" key="1">
    <citation type="submission" date="2021-08" db="EMBL/GenBank/DDBJ databases">
        <title>Chromosome-Level Trichoderma cornu-damae using Hi-C Data.</title>
        <authorList>
            <person name="Kim C.S."/>
        </authorList>
    </citation>
    <scope>NUCLEOTIDE SEQUENCE</scope>
    <source>
        <strain evidence="2">KA19-0412C</strain>
    </source>
</reference>
<protein>
    <submittedName>
        <fullName evidence="2">Uncharacterized protein</fullName>
    </submittedName>
</protein>
<feature type="region of interest" description="Disordered" evidence="1">
    <location>
        <begin position="108"/>
        <end position="133"/>
    </location>
</feature>
<evidence type="ECO:0000313" key="3">
    <source>
        <dbReference type="Proteomes" id="UP000827724"/>
    </source>
</evidence>
<sequence>MASDAPNPVVLTPATPSELLELIIAHHRYPTTILVCWSKPTFVEALVADIRQQLGIRRDGTAAAPPNSSSVRHPLQRKSLLQTAVSRHIRLLFVPSRSHLRAYLGTFSASDSSIPPPPSPPPDPDDDPDPRYRAGTPPMLLVYGLLELHRDSADWSAQGIGTTAAYLVEAAARNAFRAALVEPRGAMGYETQGEFLDEIVPVLSGAAMKDDGTWSGPTVSIQRVLSRWFEFEGLE</sequence>
<evidence type="ECO:0000256" key="1">
    <source>
        <dbReference type="SAM" id="MobiDB-lite"/>
    </source>
</evidence>
<dbReference type="Proteomes" id="UP000827724">
    <property type="component" value="Unassembled WGS sequence"/>
</dbReference>
<organism evidence="2 3">
    <name type="scientific">Trichoderma cornu-damae</name>
    <dbReference type="NCBI Taxonomy" id="654480"/>
    <lineage>
        <taxon>Eukaryota</taxon>
        <taxon>Fungi</taxon>
        <taxon>Dikarya</taxon>
        <taxon>Ascomycota</taxon>
        <taxon>Pezizomycotina</taxon>
        <taxon>Sordariomycetes</taxon>
        <taxon>Hypocreomycetidae</taxon>
        <taxon>Hypocreales</taxon>
        <taxon>Hypocreaceae</taxon>
        <taxon>Trichoderma</taxon>
    </lineage>
</organism>
<dbReference type="EMBL" id="JAIWOZ010000002">
    <property type="protein sequence ID" value="KAH6608398.1"/>
    <property type="molecule type" value="Genomic_DNA"/>
</dbReference>
<accession>A0A9P8QTD9</accession>